<dbReference type="InterPro" id="IPR003660">
    <property type="entry name" value="HAMP_dom"/>
</dbReference>
<organism evidence="16 17">
    <name type="scientific">Lampropedia cohaerens</name>
    <dbReference type="NCBI Taxonomy" id="1610491"/>
    <lineage>
        <taxon>Bacteria</taxon>
        <taxon>Pseudomonadati</taxon>
        <taxon>Pseudomonadota</taxon>
        <taxon>Betaproteobacteria</taxon>
        <taxon>Burkholderiales</taxon>
        <taxon>Comamonadaceae</taxon>
        <taxon>Lampropedia</taxon>
    </lineage>
</organism>
<feature type="transmembrane region" description="Helical" evidence="13">
    <location>
        <begin position="28"/>
        <end position="54"/>
    </location>
</feature>
<keyword evidence="5" id="KW-0808">Transferase</keyword>
<feature type="domain" description="Histidine kinase" evidence="14">
    <location>
        <begin position="255"/>
        <end position="461"/>
    </location>
</feature>
<dbReference type="RefSeq" id="WP_046741891.1">
    <property type="nucleotide sequence ID" value="NZ_LBNQ01000025.1"/>
</dbReference>
<keyword evidence="11" id="KW-0902">Two-component regulatory system</keyword>
<keyword evidence="9" id="KW-0067">ATP-binding</keyword>
<dbReference type="InterPro" id="IPR036890">
    <property type="entry name" value="HATPase_C_sf"/>
</dbReference>
<evidence type="ECO:0000256" key="1">
    <source>
        <dbReference type="ARBA" id="ARBA00000085"/>
    </source>
</evidence>
<keyword evidence="17" id="KW-1185">Reference proteome</keyword>
<dbReference type="CDD" id="cd00075">
    <property type="entry name" value="HATPase"/>
    <property type="match status" value="1"/>
</dbReference>
<gene>
    <name evidence="16" type="ORF">AAV94_08445</name>
</gene>
<evidence type="ECO:0000256" key="9">
    <source>
        <dbReference type="ARBA" id="ARBA00022840"/>
    </source>
</evidence>
<dbReference type="EMBL" id="LBNQ01000025">
    <property type="protein sequence ID" value="KKW67669.1"/>
    <property type="molecule type" value="Genomic_DNA"/>
</dbReference>
<dbReference type="InterPro" id="IPR050428">
    <property type="entry name" value="TCS_sensor_his_kinase"/>
</dbReference>
<dbReference type="GO" id="GO:0005886">
    <property type="term" value="C:plasma membrane"/>
    <property type="evidence" value="ECO:0007669"/>
    <property type="project" value="TreeGrafter"/>
</dbReference>
<evidence type="ECO:0000256" key="6">
    <source>
        <dbReference type="ARBA" id="ARBA00022692"/>
    </source>
</evidence>
<evidence type="ECO:0000256" key="8">
    <source>
        <dbReference type="ARBA" id="ARBA00022777"/>
    </source>
</evidence>
<dbReference type="InterPro" id="IPR004358">
    <property type="entry name" value="Sig_transdc_His_kin-like_C"/>
</dbReference>
<evidence type="ECO:0000256" key="3">
    <source>
        <dbReference type="ARBA" id="ARBA00012438"/>
    </source>
</evidence>
<dbReference type="SMART" id="SM00388">
    <property type="entry name" value="HisKA"/>
    <property type="match status" value="1"/>
</dbReference>
<accession>A0A0U1PYR8</accession>
<evidence type="ECO:0000256" key="7">
    <source>
        <dbReference type="ARBA" id="ARBA00022741"/>
    </source>
</evidence>
<keyword evidence="8 16" id="KW-0418">Kinase</keyword>
<dbReference type="GO" id="GO:0000155">
    <property type="term" value="F:phosphorelay sensor kinase activity"/>
    <property type="evidence" value="ECO:0007669"/>
    <property type="project" value="InterPro"/>
</dbReference>
<dbReference type="AlphaFoldDB" id="A0A0U1PYR8"/>
<dbReference type="InterPro" id="IPR013727">
    <property type="entry name" value="2CSK_N"/>
</dbReference>
<keyword evidence="4" id="KW-0597">Phosphoprotein</keyword>
<dbReference type="PROSITE" id="PS50109">
    <property type="entry name" value="HIS_KIN"/>
    <property type="match status" value="1"/>
</dbReference>
<dbReference type="STRING" id="1610491.AAV94_08445"/>
<keyword evidence="7" id="KW-0547">Nucleotide-binding</keyword>
<sequence>MKRPAWLSLKHRRRTDAARQPWSLRQRLLLTVMGASIGLWLVTLTIVVGVAWLATSEFFDDALEEGARLVLQLAPQGGSHGLADARTARLERDEVLGLRMYYQLVAPDGRVLLRSEDTPDTAFLPDEDDDETATVWADGEFWRVHVRPGPGGVTAQVAQPMEERLELLEDMAESLLWPALGLLGLLAGLSWWQIRRLLRPLEDTASRINRQSPDGLTPIEAADAPRELQPILDALNALLQRLNAALDGERRFTADAAHELRTPLAALRMRVQLIERELQLPQRHLQQLRADIDRCTALVESLLTLARLEPQAQAPAMETVALDALLDGMDLTELTRGMRIEYALEVPQLRASPPLLRSALRNLVDNAMRYGRDGTRIRIETARLPGGGTRLAVRDDGPGVPASQRARLGERFFRVLGTGQSGNGLGLSIVARIAALHRARLHFEDGIDERGLGVVLDFPPA</sequence>
<dbReference type="InterPro" id="IPR003661">
    <property type="entry name" value="HisK_dim/P_dom"/>
</dbReference>
<dbReference type="PANTHER" id="PTHR45436:SF14">
    <property type="entry name" value="SENSOR PROTEIN QSEC"/>
    <property type="match status" value="1"/>
</dbReference>
<keyword evidence="12 13" id="KW-0472">Membrane</keyword>
<dbReference type="CDD" id="cd00082">
    <property type="entry name" value="HisKA"/>
    <property type="match status" value="1"/>
</dbReference>
<protein>
    <recommendedName>
        <fullName evidence="3">histidine kinase</fullName>
        <ecNumber evidence="3">2.7.13.3</ecNumber>
    </recommendedName>
</protein>
<dbReference type="InterPro" id="IPR036097">
    <property type="entry name" value="HisK_dim/P_sf"/>
</dbReference>
<proteinExistence type="predicted"/>
<evidence type="ECO:0000259" key="14">
    <source>
        <dbReference type="PROSITE" id="PS50109"/>
    </source>
</evidence>
<dbReference type="PRINTS" id="PR00344">
    <property type="entry name" value="BCTRLSENSOR"/>
</dbReference>
<dbReference type="Pfam" id="PF00512">
    <property type="entry name" value="HisKA"/>
    <property type="match status" value="1"/>
</dbReference>
<evidence type="ECO:0000256" key="12">
    <source>
        <dbReference type="ARBA" id="ARBA00023136"/>
    </source>
</evidence>
<name>A0A0U1PYR8_9BURK</name>
<dbReference type="PANTHER" id="PTHR45436">
    <property type="entry name" value="SENSOR HISTIDINE KINASE YKOH"/>
    <property type="match status" value="1"/>
</dbReference>
<evidence type="ECO:0000313" key="17">
    <source>
        <dbReference type="Proteomes" id="UP000050580"/>
    </source>
</evidence>
<dbReference type="Gene3D" id="1.10.287.130">
    <property type="match status" value="1"/>
</dbReference>
<dbReference type="Gene3D" id="3.30.565.10">
    <property type="entry name" value="Histidine kinase-like ATPase, C-terminal domain"/>
    <property type="match status" value="1"/>
</dbReference>
<dbReference type="PATRIC" id="fig|1610491.3.peg.1795"/>
<evidence type="ECO:0000256" key="10">
    <source>
        <dbReference type="ARBA" id="ARBA00022989"/>
    </source>
</evidence>
<dbReference type="SUPFAM" id="SSF55874">
    <property type="entry name" value="ATPase domain of HSP90 chaperone/DNA topoisomerase II/histidine kinase"/>
    <property type="match status" value="1"/>
</dbReference>
<keyword evidence="10 13" id="KW-1133">Transmembrane helix</keyword>
<dbReference type="SUPFAM" id="SSF47384">
    <property type="entry name" value="Homodimeric domain of signal transducing histidine kinase"/>
    <property type="match status" value="1"/>
</dbReference>
<evidence type="ECO:0000259" key="15">
    <source>
        <dbReference type="PROSITE" id="PS50885"/>
    </source>
</evidence>
<dbReference type="GO" id="GO:0005524">
    <property type="term" value="F:ATP binding"/>
    <property type="evidence" value="ECO:0007669"/>
    <property type="project" value="UniProtKB-KW"/>
</dbReference>
<keyword evidence="6 13" id="KW-0812">Transmembrane</keyword>
<evidence type="ECO:0000256" key="2">
    <source>
        <dbReference type="ARBA" id="ARBA00004141"/>
    </source>
</evidence>
<evidence type="ECO:0000256" key="5">
    <source>
        <dbReference type="ARBA" id="ARBA00022679"/>
    </source>
</evidence>
<dbReference type="Proteomes" id="UP000050580">
    <property type="component" value="Unassembled WGS sequence"/>
</dbReference>
<dbReference type="SMART" id="SM00387">
    <property type="entry name" value="HATPase_c"/>
    <property type="match status" value="1"/>
</dbReference>
<comment type="subcellular location">
    <subcellularLocation>
        <location evidence="2">Membrane</location>
        <topology evidence="2">Multi-pass membrane protein</topology>
    </subcellularLocation>
</comment>
<dbReference type="Pfam" id="PF02518">
    <property type="entry name" value="HATPase_c"/>
    <property type="match status" value="1"/>
</dbReference>
<evidence type="ECO:0000313" key="16">
    <source>
        <dbReference type="EMBL" id="KKW67669.1"/>
    </source>
</evidence>
<evidence type="ECO:0000256" key="13">
    <source>
        <dbReference type="SAM" id="Phobius"/>
    </source>
</evidence>
<dbReference type="InterPro" id="IPR005467">
    <property type="entry name" value="His_kinase_dom"/>
</dbReference>
<feature type="domain" description="HAMP" evidence="15">
    <location>
        <begin position="195"/>
        <end position="247"/>
    </location>
</feature>
<dbReference type="EC" id="2.7.13.3" evidence="3"/>
<dbReference type="PROSITE" id="PS50885">
    <property type="entry name" value="HAMP"/>
    <property type="match status" value="1"/>
</dbReference>
<evidence type="ECO:0000256" key="4">
    <source>
        <dbReference type="ARBA" id="ARBA00022553"/>
    </source>
</evidence>
<comment type="caution">
    <text evidence="16">The sequence shown here is derived from an EMBL/GenBank/DDBJ whole genome shotgun (WGS) entry which is preliminary data.</text>
</comment>
<evidence type="ECO:0000256" key="11">
    <source>
        <dbReference type="ARBA" id="ARBA00023012"/>
    </source>
</evidence>
<reference evidence="16 17" key="1">
    <citation type="submission" date="2015-05" db="EMBL/GenBank/DDBJ databases">
        <title>Draft genome sequence of Lampropedia sp. CT6, isolated from the microbial mat of a hot water spring, located at Manikaran, India.</title>
        <authorList>
            <person name="Tripathi C."/>
            <person name="Rani P."/>
            <person name="Mahato N.K."/>
            <person name="Lal R."/>
        </authorList>
    </citation>
    <scope>NUCLEOTIDE SEQUENCE [LARGE SCALE GENOMIC DNA]</scope>
    <source>
        <strain evidence="16 17">CT6</strain>
    </source>
</reference>
<comment type="catalytic activity">
    <reaction evidence="1">
        <text>ATP + protein L-histidine = ADP + protein N-phospho-L-histidine.</text>
        <dbReference type="EC" id="2.7.13.3"/>
    </reaction>
</comment>
<dbReference type="InterPro" id="IPR003594">
    <property type="entry name" value="HATPase_dom"/>
</dbReference>
<dbReference type="Pfam" id="PF08521">
    <property type="entry name" value="2CSK_N"/>
    <property type="match status" value="1"/>
</dbReference>